<name>A0ACC0B2P2_CATRO</name>
<comment type="caution">
    <text evidence="1">The sequence shown here is derived from an EMBL/GenBank/DDBJ whole genome shotgun (WGS) entry which is preliminary data.</text>
</comment>
<organism evidence="1 2">
    <name type="scientific">Catharanthus roseus</name>
    <name type="common">Madagascar periwinkle</name>
    <name type="synonym">Vinca rosea</name>
    <dbReference type="NCBI Taxonomy" id="4058"/>
    <lineage>
        <taxon>Eukaryota</taxon>
        <taxon>Viridiplantae</taxon>
        <taxon>Streptophyta</taxon>
        <taxon>Embryophyta</taxon>
        <taxon>Tracheophyta</taxon>
        <taxon>Spermatophyta</taxon>
        <taxon>Magnoliopsida</taxon>
        <taxon>eudicotyledons</taxon>
        <taxon>Gunneridae</taxon>
        <taxon>Pentapetalae</taxon>
        <taxon>asterids</taxon>
        <taxon>lamiids</taxon>
        <taxon>Gentianales</taxon>
        <taxon>Apocynaceae</taxon>
        <taxon>Rauvolfioideae</taxon>
        <taxon>Vinceae</taxon>
        <taxon>Catharanthinae</taxon>
        <taxon>Catharanthus</taxon>
    </lineage>
</organism>
<evidence type="ECO:0000313" key="1">
    <source>
        <dbReference type="EMBL" id="KAI5666847.1"/>
    </source>
</evidence>
<evidence type="ECO:0000313" key="2">
    <source>
        <dbReference type="Proteomes" id="UP001060085"/>
    </source>
</evidence>
<proteinExistence type="predicted"/>
<protein>
    <submittedName>
        <fullName evidence="1">Uncharacterized protein</fullName>
    </submittedName>
</protein>
<reference evidence="2" key="1">
    <citation type="journal article" date="2023" name="Nat. Plants">
        <title>Single-cell RNA sequencing provides a high-resolution roadmap for understanding the multicellular compartmentation of specialized metabolism.</title>
        <authorList>
            <person name="Sun S."/>
            <person name="Shen X."/>
            <person name="Li Y."/>
            <person name="Li Y."/>
            <person name="Wang S."/>
            <person name="Li R."/>
            <person name="Zhang H."/>
            <person name="Shen G."/>
            <person name="Guo B."/>
            <person name="Wei J."/>
            <person name="Xu J."/>
            <person name="St-Pierre B."/>
            <person name="Chen S."/>
            <person name="Sun C."/>
        </authorList>
    </citation>
    <scope>NUCLEOTIDE SEQUENCE [LARGE SCALE GENOMIC DNA]</scope>
</reference>
<dbReference type="Proteomes" id="UP001060085">
    <property type="component" value="Linkage Group LG04"/>
</dbReference>
<dbReference type="EMBL" id="CM044704">
    <property type="protein sequence ID" value="KAI5666847.1"/>
    <property type="molecule type" value="Genomic_DNA"/>
</dbReference>
<keyword evidence="2" id="KW-1185">Reference proteome</keyword>
<gene>
    <name evidence="1" type="ORF">M9H77_16700</name>
</gene>
<sequence>MRSSFPNQRQVATTKPHNSNFKPLLKMEESPRGHYASSYLTKRALIFTKDLNGWIEKEEDESGECVRGEENGEDDDHMVGSLFAQARKLPPIFGNVLTSALE</sequence>
<accession>A0ACC0B2P2</accession>